<name>K6XEM1_9MICO</name>
<accession>K6XEM1</accession>
<dbReference type="GO" id="GO:0005945">
    <property type="term" value="C:6-phosphofructokinase complex"/>
    <property type="evidence" value="ECO:0007669"/>
    <property type="project" value="TreeGrafter"/>
</dbReference>
<protein>
    <recommendedName>
        <fullName evidence="5">6-phosphofructokinase</fullName>
        <ecNumber evidence="5">2.7.1.11</ecNumber>
    </recommendedName>
</protein>
<evidence type="ECO:0000256" key="15">
    <source>
        <dbReference type="ARBA" id="ARBA00038478"/>
    </source>
</evidence>
<dbReference type="GO" id="GO:0005524">
    <property type="term" value="F:ATP binding"/>
    <property type="evidence" value="ECO:0007669"/>
    <property type="project" value="UniProtKB-KW"/>
</dbReference>
<dbReference type="GO" id="GO:0046872">
    <property type="term" value="F:metal ion binding"/>
    <property type="evidence" value="ECO:0007669"/>
    <property type="project" value="UniProtKB-KW"/>
</dbReference>
<comment type="pathway">
    <text evidence="4">Carbohydrate degradation; glycolysis; D-glyceraldehyde 3-phosphate and glycerone phosphate from D-glucose: step 3/4.</text>
</comment>
<dbReference type="GO" id="GO:0030388">
    <property type="term" value="P:fructose 1,6-bisphosphate metabolic process"/>
    <property type="evidence" value="ECO:0007669"/>
    <property type="project" value="TreeGrafter"/>
</dbReference>
<evidence type="ECO:0000259" key="18">
    <source>
        <dbReference type="Pfam" id="PF00365"/>
    </source>
</evidence>
<dbReference type="UniPathway" id="UPA00109">
    <property type="reaction ID" value="UER00182"/>
</dbReference>
<dbReference type="GO" id="GO:0003872">
    <property type="term" value="F:6-phosphofructokinase activity"/>
    <property type="evidence" value="ECO:0007669"/>
    <property type="project" value="UniProtKB-EC"/>
</dbReference>
<dbReference type="InterPro" id="IPR015912">
    <property type="entry name" value="Phosphofructokinase_CS"/>
</dbReference>
<dbReference type="GO" id="GO:0016208">
    <property type="term" value="F:AMP binding"/>
    <property type="evidence" value="ECO:0007669"/>
    <property type="project" value="TreeGrafter"/>
</dbReference>
<dbReference type="EMBL" id="BAHD01000062">
    <property type="protein sequence ID" value="GAB97269.1"/>
    <property type="molecule type" value="Genomic_DNA"/>
</dbReference>
<keyword evidence="14" id="KW-0324">Glycolysis</keyword>
<dbReference type="Pfam" id="PF00365">
    <property type="entry name" value="PFK"/>
    <property type="match status" value="2"/>
</dbReference>
<evidence type="ECO:0000256" key="16">
    <source>
        <dbReference type="ARBA" id="ARBA00048070"/>
    </source>
</evidence>
<dbReference type="PRINTS" id="PR00476">
    <property type="entry name" value="PHFRCTKINASE"/>
</dbReference>
<dbReference type="RefSeq" id="WP_006593801.1">
    <property type="nucleotide sequence ID" value="NZ_BAHD01000062.1"/>
</dbReference>
<evidence type="ECO:0000256" key="1">
    <source>
        <dbReference type="ARBA" id="ARBA00001946"/>
    </source>
</evidence>
<dbReference type="PANTHER" id="PTHR13697">
    <property type="entry name" value="PHOSPHOFRUCTOKINASE"/>
    <property type="match status" value="1"/>
</dbReference>
<dbReference type="GO" id="GO:0006002">
    <property type="term" value="P:fructose 6-phosphate metabolic process"/>
    <property type="evidence" value="ECO:0007669"/>
    <property type="project" value="InterPro"/>
</dbReference>
<evidence type="ECO:0000256" key="4">
    <source>
        <dbReference type="ARBA" id="ARBA00004679"/>
    </source>
</evidence>
<comment type="subcellular location">
    <subcellularLocation>
        <location evidence="3">Cytoplasm</location>
    </subcellularLocation>
</comment>
<keyword evidence="12" id="KW-0067">ATP-binding</keyword>
<evidence type="ECO:0000256" key="17">
    <source>
        <dbReference type="SAM" id="MobiDB-lite"/>
    </source>
</evidence>
<keyword evidence="6" id="KW-0963">Cytoplasm</keyword>
<keyword evidence="9" id="KW-0479">Metal-binding</keyword>
<keyword evidence="20" id="KW-1185">Reference proteome</keyword>
<evidence type="ECO:0000256" key="7">
    <source>
        <dbReference type="ARBA" id="ARBA00022533"/>
    </source>
</evidence>
<dbReference type="GO" id="GO:0042802">
    <property type="term" value="F:identical protein binding"/>
    <property type="evidence" value="ECO:0007669"/>
    <property type="project" value="TreeGrafter"/>
</dbReference>
<proteinExistence type="inferred from homology"/>
<feature type="region of interest" description="Disordered" evidence="17">
    <location>
        <begin position="1"/>
        <end position="40"/>
    </location>
</feature>
<dbReference type="InterPro" id="IPR000023">
    <property type="entry name" value="Phosphofructokinase_dom"/>
</dbReference>
<reference evidence="19 20" key="1">
    <citation type="submission" date="2012-08" db="EMBL/GenBank/DDBJ databases">
        <title>Whole genome shotgun sequence of Kineosphaera limosa NBRC 100340.</title>
        <authorList>
            <person name="Yoshida I."/>
            <person name="Isaki S."/>
            <person name="Hosoyama A."/>
            <person name="Tsuchikane K."/>
            <person name="Katsumata H."/>
            <person name="Ando Y."/>
            <person name="Ohji S."/>
            <person name="Hamada M."/>
            <person name="Tamura T."/>
            <person name="Yamazoe A."/>
            <person name="Yamazaki S."/>
            <person name="Fujita N."/>
        </authorList>
    </citation>
    <scope>NUCLEOTIDE SEQUENCE [LARGE SCALE GENOMIC DNA]</scope>
    <source>
        <strain evidence="19 20">NBRC 100340</strain>
    </source>
</reference>
<keyword evidence="7" id="KW-0021">Allosteric enzyme</keyword>
<keyword evidence="13" id="KW-0460">Magnesium</keyword>
<dbReference type="InterPro" id="IPR035966">
    <property type="entry name" value="PKF_sf"/>
</dbReference>
<feature type="domain" description="Phosphofructokinase" evidence="18">
    <location>
        <begin position="32"/>
        <end position="337"/>
    </location>
</feature>
<evidence type="ECO:0000256" key="11">
    <source>
        <dbReference type="ARBA" id="ARBA00022777"/>
    </source>
</evidence>
<dbReference type="AlphaFoldDB" id="K6XEM1"/>
<evidence type="ECO:0000256" key="9">
    <source>
        <dbReference type="ARBA" id="ARBA00022723"/>
    </source>
</evidence>
<dbReference type="PIRSF" id="PIRSF000533">
    <property type="entry name" value="ATP_PFK_euk"/>
    <property type="match status" value="1"/>
</dbReference>
<sequence length="773" mass="82909">MTTQRLDREQDNTTSEQAPQGPAGSSERGGPRIGVLTSGGDAQGMNAAVRAVVRGAIHLGARPFAIYEGYQGAVDGGPGIREMTWDDVGNIMHRGGTIIGTARCAAFREREGRRTAAKNLLERGIDRLVVIGGDGSLTGTDLFRREWPDLLRELHERGEISAETMAAHPTLMVAGIVGSIDNDLVGTDMTIGTDSALHRIIEALDAISSTAASHQRTFIVEVMGRHCGYLPLSAAIAGGADAVFVPEDPPRDGWEERLCDKLAAARAAGRRDSIVLVAEGALDRQGERIDVDRLHDVIERGLGEDARITILGHVQRGGTPSAYDRWMSTLLGIAAVQDVLAATADSPAHIIGVRRNRLARLPLVQSIENTRAVAGYIKEGEYDKAIEARGESFGKAIGLFGALTRAVGSPASGSKRVAILHCGGLAPGMNAASSAAVRLGLQAGLTPLGVSGGFPGLLKGAVGELDWADVEGWMGEGGAELGTRRRLPTQEELYGVARSIEAHNIDALLIVGGFNAYRSGHLLATERTRYPAFNIPILCVPASIDNNLPGSELSIGADTALNNAVWALDRVKQSASASRRCFVAEVMGRRCGFLAFMSGLASGAERVYLNEEGVTLASLVDEIEEMKAVFDAGRRLYLVVRNEEASEHYTTNVLARLFEEEGGDSFDVREAHIGHLQQGGSPSPFDRLLATRLVSFAVDQLVEQFERGRRDAAFVGLVEGRMSVGNLAHLPEVADLTKRRPVDQWWMQFRPAIEMMARPGDGHDPRRLPMLDV</sequence>
<keyword evidence="10" id="KW-0547">Nucleotide-binding</keyword>
<dbReference type="Gene3D" id="3.40.50.450">
    <property type="match status" value="2"/>
</dbReference>
<feature type="domain" description="Phosphofructokinase" evidence="18">
    <location>
        <begin position="416"/>
        <end position="700"/>
    </location>
</feature>
<comment type="caution">
    <text evidence="19">The sequence shown here is derived from an EMBL/GenBank/DDBJ whole genome shotgun (WGS) entry which is preliminary data.</text>
</comment>
<comment type="cofactor">
    <cofactor evidence="1">
        <name>Mg(2+)</name>
        <dbReference type="ChEBI" id="CHEBI:18420"/>
    </cofactor>
</comment>
<evidence type="ECO:0000256" key="6">
    <source>
        <dbReference type="ARBA" id="ARBA00022490"/>
    </source>
</evidence>
<dbReference type="NCBIfam" id="TIGR02478">
    <property type="entry name" value="6PF1K_euk"/>
    <property type="match status" value="1"/>
</dbReference>
<gene>
    <name evidence="19" type="primary">pfkA</name>
    <name evidence="19" type="ORF">KILIM_062_00160</name>
</gene>
<dbReference type="InterPro" id="IPR022953">
    <property type="entry name" value="ATP_PFK"/>
</dbReference>
<dbReference type="EC" id="2.7.1.11" evidence="5"/>
<comment type="similarity">
    <text evidence="15">Belongs to the phosphofructokinase type A (PFKA) family.</text>
</comment>
<evidence type="ECO:0000256" key="14">
    <source>
        <dbReference type="ARBA" id="ARBA00023152"/>
    </source>
</evidence>
<dbReference type="GO" id="GO:0061621">
    <property type="term" value="P:canonical glycolysis"/>
    <property type="evidence" value="ECO:0007669"/>
    <property type="project" value="TreeGrafter"/>
</dbReference>
<evidence type="ECO:0000256" key="3">
    <source>
        <dbReference type="ARBA" id="ARBA00004496"/>
    </source>
</evidence>
<dbReference type="eggNOG" id="COG0205">
    <property type="taxonomic scope" value="Bacteria"/>
</dbReference>
<organism evidence="19 20">
    <name type="scientific">Kineosphaera limosa NBRC 100340</name>
    <dbReference type="NCBI Taxonomy" id="1184609"/>
    <lineage>
        <taxon>Bacteria</taxon>
        <taxon>Bacillati</taxon>
        <taxon>Actinomycetota</taxon>
        <taxon>Actinomycetes</taxon>
        <taxon>Micrococcales</taxon>
        <taxon>Dermatophilaceae</taxon>
        <taxon>Kineosphaera</taxon>
    </lineage>
</organism>
<dbReference type="GO" id="GO:0048029">
    <property type="term" value="F:monosaccharide binding"/>
    <property type="evidence" value="ECO:0007669"/>
    <property type="project" value="TreeGrafter"/>
</dbReference>
<evidence type="ECO:0000313" key="19">
    <source>
        <dbReference type="EMBL" id="GAB97269.1"/>
    </source>
</evidence>
<evidence type="ECO:0000256" key="13">
    <source>
        <dbReference type="ARBA" id="ARBA00022842"/>
    </source>
</evidence>
<evidence type="ECO:0000256" key="5">
    <source>
        <dbReference type="ARBA" id="ARBA00012055"/>
    </source>
</evidence>
<dbReference type="Proteomes" id="UP000008366">
    <property type="component" value="Unassembled WGS sequence"/>
</dbReference>
<comment type="catalytic activity">
    <reaction evidence="16">
        <text>beta-D-fructose 6-phosphate + ATP = beta-D-fructose 1,6-bisphosphate + ADP + H(+)</text>
        <dbReference type="Rhea" id="RHEA:16109"/>
        <dbReference type="ChEBI" id="CHEBI:15378"/>
        <dbReference type="ChEBI" id="CHEBI:30616"/>
        <dbReference type="ChEBI" id="CHEBI:32966"/>
        <dbReference type="ChEBI" id="CHEBI:57634"/>
        <dbReference type="ChEBI" id="CHEBI:456216"/>
        <dbReference type="EC" id="2.7.1.11"/>
    </reaction>
</comment>
<dbReference type="PROSITE" id="PS00433">
    <property type="entry name" value="PHOSPHOFRUCTOKINASE"/>
    <property type="match status" value="2"/>
</dbReference>
<evidence type="ECO:0000256" key="12">
    <source>
        <dbReference type="ARBA" id="ARBA00022840"/>
    </source>
</evidence>
<evidence type="ECO:0000313" key="20">
    <source>
        <dbReference type="Proteomes" id="UP000008366"/>
    </source>
</evidence>
<keyword evidence="11 19" id="KW-0418">Kinase</keyword>
<dbReference type="GO" id="GO:0070095">
    <property type="term" value="F:fructose-6-phosphate binding"/>
    <property type="evidence" value="ECO:0007669"/>
    <property type="project" value="TreeGrafter"/>
</dbReference>
<comment type="function">
    <text evidence="2">Catalyzes the phosphorylation of D-fructose 6-phosphate to fructose 1,6-bisphosphate by ATP, the first committing step of glycolysis.</text>
</comment>
<dbReference type="SUPFAM" id="SSF53784">
    <property type="entry name" value="Phosphofructokinase"/>
    <property type="match status" value="2"/>
</dbReference>
<keyword evidence="8" id="KW-0808">Transferase</keyword>
<dbReference type="InterPro" id="IPR009161">
    <property type="entry name" value="6-Pfructokinase_euk"/>
</dbReference>
<dbReference type="PANTHER" id="PTHR13697:SF4">
    <property type="entry name" value="ATP-DEPENDENT 6-PHOSPHOFRUCTOKINASE"/>
    <property type="match status" value="1"/>
</dbReference>
<dbReference type="STRING" id="1184609.KILIM_062_00160"/>
<dbReference type="FunFam" id="3.40.50.460:FF:000002">
    <property type="entry name" value="ATP-dependent 6-phosphofructokinase"/>
    <property type="match status" value="1"/>
</dbReference>
<evidence type="ECO:0000256" key="2">
    <source>
        <dbReference type="ARBA" id="ARBA00002659"/>
    </source>
</evidence>
<dbReference type="Gene3D" id="3.40.50.460">
    <property type="entry name" value="Phosphofructokinase domain"/>
    <property type="match status" value="2"/>
</dbReference>
<evidence type="ECO:0000256" key="8">
    <source>
        <dbReference type="ARBA" id="ARBA00022679"/>
    </source>
</evidence>
<evidence type="ECO:0000256" key="10">
    <source>
        <dbReference type="ARBA" id="ARBA00022741"/>
    </source>
</evidence>
<feature type="compositionally biased region" description="Basic and acidic residues" evidence="17">
    <location>
        <begin position="1"/>
        <end position="11"/>
    </location>
</feature>
<dbReference type="FunFam" id="3.40.50.460:FF:000008">
    <property type="entry name" value="ATP-dependent 6-phosphofructokinase"/>
    <property type="match status" value="1"/>
</dbReference>